<gene>
    <name evidence="4" type="primary">LOC140038494</name>
</gene>
<proteinExistence type="predicted"/>
<dbReference type="InterPro" id="IPR025452">
    <property type="entry name" value="DUF4218"/>
</dbReference>
<feature type="compositionally biased region" description="Acidic residues" evidence="1">
    <location>
        <begin position="586"/>
        <end position="597"/>
    </location>
</feature>
<feature type="region of interest" description="Disordered" evidence="1">
    <location>
        <begin position="565"/>
        <end position="621"/>
    </location>
</feature>
<dbReference type="GeneID" id="140038494"/>
<evidence type="ECO:0000313" key="3">
    <source>
        <dbReference type="Proteomes" id="UP001652660"/>
    </source>
</evidence>
<keyword evidence="3" id="KW-1185">Reference proteome</keyword>
<organism evidence="3 4">
    <name type="scientific">Coffea arabica</name>
    <name type="common">Arabian coffee</name>
    <dbReference type="NCBI Taxonomy" id="13443"/>
    <lineage>
        <taxon>Eukaryota</taxon>
        <taxon>Viridiplantae</taxon>
        <taxon>Streptophyta</taxon>
        <taxon>Embryophyta</taxon>
        <taxon>Tracheophyta</taxon>
        <taxon>Spermatophyta</taxon>
        <taxon>Magnoliopsida</taxon>
        <taxon>eudicotyledons</taxon>
        <taxon>Gunneridae</taxon>
        <taxon>Pentapetalae</taxon>
        <taxon>asterids</taxon>
        <taxon>lamiids</taxon>
        <taxon>Gentianales</taxon>
        <taxon>Rubiaceae</taxon>
        <taxon>Ixoroideae</taxon>
        <taxon>Gardenieae complex</taxon>
        <taxon>Bertiereae - Coffeeae clade</taxon>
        <taxon>Coffeeae</taxon>
        <taxon>Coffea</taxon>
    </lineage>
</organism>
<dbReference type="InterPro" id="IPR004242">
    <property type="entry name" value="Transposase_21"/>
</dbReference>
<dbReference type="PANTHER" id="PTHR10775:SF185">
    <property type="entry name" value="OS08G0208400 PROTEIN"/>
    <property type="match status" value="1"/>
</dbReference>
<reference evidence="4" key="1">
    <citation type="submission" date="2025-08" db="UniProtKB">
        <authorList>
            <consortium name="RefSeq"/>
        </authorList>
    </citation>
    <scope>IDENTIFICATION</scope>
    <source>
        <tissue evidence="4">Leaves</tissue>
    </source>
</reference>
<feature type="domain" description="DUF4218" evidence="2">
    <location>
        <begin position="318"/>
        <end position="408"/>
    </location>
</feature>
<protein>
    <recommendedName>
        <fullName evidence="2">DUF4218 domain-containing protein</fullName>
    </recommendedName>
</protein>
<dbReference type="Pfam" id="PF02992">
    <property type="entry name" value="Transposase_21"/>
    <property type="match status" value="1"/>
</dbReference>
<dbReference type="Pfam" id="PF13960">
    <property type="entry name" value="DUF4218"/>
    <property type="match status" value="1"/>
</dbReference>
<dbReference type="Proteomes" id="UP001652660">
    <property type="component" value="Chromosome 3e"/>
</dbReference>
<accession>A0ABM4X7K1</accession>
<evidence type="ECO:0000259" key="2">
    <source>
        <dbReference type="Pfam" id="PF13960"/>
    </source>
</evidence>
<dbReference type="RefSeq" id="XP_071939969.1">
    <property type="nucleotide sequence ID" value="XM_072083868.1"/>
</dbReference>
<evidence type="ECO:0000256" key="1">
    <source>
        <dbReference type="SAM" id="MobiDB-lite"/>
    </source>
</evidence>
<evidence type="ECO:0000313" key="4">
    <source>
        <dbReference type="RefSeq" id="XP_071939969.1"/>
    </source>
</evidence>
<dbReference type="PANTHER" id="PTHR10775">
    <property type="entry name" value="OS08G0208400 PROTEIN"/>
    <property type="match status" value="1"/>
</dbReference>
<name>A0ABM4X7K1_COFAR</name>
<sequence length="621" mass="72261">MLLQLLKDSYPDDNLLPFSYYDSRKLSGDIGLRCGLIHACKNDCVLFWKKYEGLDHCPKCLQSRWKINDGKGKKVPQKIVRYFPLKPRLQRLFMSRKIASYMRWHKEKRVEEIGVLSHLADGESWKEFDEKFPWFAEDARNVRLALSSDGFNPFNNMCNSYSIWPVVLINYNMPPWALMWTINDFPAYGDLSGWVTKGKMACPCCNDETDYQSLRNKIGYLGHRHFLPDNHVWRNDGKKINGKVERRLKPRELSVKYPDGYAANISRCVNIKDGKISGLKSHDCHILLQRMLPIGLRGFLSTDVYTLICEVAKFFQDLCSKKLRLEEIEKLEKNIVMILCKLEMIFPLAFFDIMIPLAIHLRSEAKLGGPVQRRWMYLFERYLRSLKGTVKNKAYPEGSIAETYIMKNLHDQGDCQVNKDLYSLAMGLDIRTTMYPGCIVNGVKFLTKERDSRRKTQNSGIRTEEEHNNEIIGFYGIVNEVMQLRYRGNYQATPVFYVKDTKLGGDWHVVLVADHRYIWDPSLFQPTDENDPEDAFGNHEAYQQNRCSEIMFEVQDYEAFSLDRADVDPETIDSEDNAPSDKAENELDDFINDDMIDEESRSTRESEEEPYLSFSSDSDIE</sequence>
<feature type="compositionally biased region" description="Acidic residues" evidence="1">
    <location>
        <begin position="568"/>
        <end position="578"/>
    </location>
</feature>